<evidence type="ECO:0000313" key="2">
    <source>
        <dbReference type="Proteomes" id="UP001497680"/>
    </source>
</evidence>
<keyword evidence="2" id="KW-1185">Reference proteome</keyword>
<gene>
    <name evidence="1" type="ORF">F4821DRAFT_262521</name>
</gene>
<accession>A0ACC0CTV1</accession>
<organism evidence="1 2">
    <name type="scientific">Hypoxylon rubiginosum</name>
    <dbReference type="NCBI Taxonomy" id="110542"/>
    <lineage>
        <taxon>Eukaryota</taxon>
        <taxon>Fungi</taxon>
        <taxon>Dikarya</taxon>
        <taxon>Ascomycota</taxon>
        <taxon>Pezizomycotina</taxon>
        <taxon>Sordariomycetes</taxon>
        <taxon>Xylariomycetidae</taxon>
        <taxon>Xylariales</taxon>
        <taxon>Hypoxylaceae</taxon>
        <taxon>Hypoxylon</taxon>
    </lineage>
</organism>
<comment type="caution">
    <text evidence="1">The sequence shown here is derived from an EMBL/GenBank/DDBJ whole genome shotgun (WGS) entry which is preliminary data.</text>
</comment>
<dbReference type="EMBL" id="MU394345">
    <property type="protein sequence ID" value="KAI6083926.1"/>
    <property type="molecule type" value="Genomic_DNA"/>
</dbReference>
<reference evidence="1 2" key="1">
    <citation type="journal article" date="2022" name="New Phytol.">
        <title>Ecological generalism drives hyperdiversity of secondary metabolite gene clusters in xylarialean endophytes.</title>
        <authorList>
            <person name="Franco M.E.E."/>
            <person name="Wisecaver J.H."/>
            <person name="Arnold A.E."/>
            <person name="Ju Y.M."/>
            <person name="Slot J.C."/>
            <person name="Ahrendt S."/>
            <person name="Moore L.P."/>
            <person name="Eastman K.E."/>
            <person name="Scott K."/>
            <person name="Konkel Z."/>
            <person name="Mondo S.J."/>
            <person name="Kuo A."/>
            <person name="Hayes R.D."/>
            <person name="Haridas S."/>
            <person name="Andreopoulos B."/>
            <person name="Riley R."/>
            <person name="LaButti K."/>
            <person name="Pangilinan J."/>
            <person name="Lipzen A."/>
            <person name="Amirebrahimi M."/>
            <person name="Yan J."/>
            <person name="Adam C."/>
            <person name="Keymanesh K."/>
            <person name="Ng V."/>
            <person name="Louie K."/>
            <person name="Northen T."/>
            <person name="Drula E."/>
            <person name="Henrissat B."/>
            <person name="Hsieh H.M."/>
            <person name="Youens-Clark K."/>
            <person name="Lutzoni F."/>
            <person name="Miadlikowska J."/>
            <person name="Eastwood D.C."/>
            <person name="Hamelin R.C."/>
            <person name="Grigoriev I.V."/>
            <person name="U'Ren J.M."/>
        </authorList>
    </citation>
    <scope>NUCLEOTIDE SEQUENCE [LARGE SCALE GENOMIC DNA]</scope>
    <source>
        <strain evidence="1 2">ER1909</strain>
    </source>
</reference>
<dbReference type="Proteomes" id="UP001497680">
    <property type="component" value="Unassembled WGS sequence"/>
</dbReference>
<proteinExistence type="predicted"/>
<name>A0ACC0CTV1_9PEZI</name>
<evidence type="ECO:0000313" key="1">
    <source>
        <dbReference type="EMBL" id="KAI6083926.1"/>
    </source>
</evidence>
<sequence length="520" mass="57003">MATRDGEAPSKTGGGNTDIALAEAIEHERELSFWQAAKLYPKAVGWSAFVSIGVIMLAFDPQIIGNMFAMPQFQKDFGFELDGEYVIPASWQTGLSLGNPIGQVVGALFSAYPMEMFGRKWTFFACVLLTAGLVFIQFFARSLQVLLVGELLGGLVLGCYVVIGPTYASEVCPMALRGYLTSYTNLCFVTGQLLGNGVTAGTSQLENHWAYSIPFALQWFWVAVIVPGIIFIPESPWWLLRKGRTEEAKDALQRLSSAKVDVDATLAVIAETDRLELEMEAGSTYLDTIKGVNLRRTEISTGVYTTQVLSGIYLINYGTYFFEQAGLPTQDAFNMGIGFLAVGWVCTVLSWFLIARYGRRRIFNIGLLVLIILMFIIGILDSIPGRPAGVAWAESSLMLVWNGAYDLSIGPITFVILGECSATRVRSKTIAVATAAQAVVGIAMTVAIPYMINPAEANMQGKLGYFYGGLGVLCLIWGYFRIPETKGRTYEELDILFERRIPARQFKGYQVDAAAISAEN</sequence>
<protein>
    <submittedName>
        <fullName evidence="1">Maltose permease</fullName>
    </submittedName>
</protein>